<evidence type="ECO:0000313" key="2">
    <source>
        <dbReference type="Proteomes" id="UP000188605"/>
    </source>
</evidence>
<accession>A0ACC8X9G0</accession>
<dbReference type="EMBL" id="LJDB01000079">
    <property type="protein sequence ID" value="ONI38752.1"/>
    <property type="molecule type" value="Genomic_DNA"/>
</dbReference>
<sequence length="435" mass="50089">MSRKMKNSGVEWIGKIPAEWEIVKNKYILSDIYSGSTPSTSNFNYYNEEGFPFVSISDMSSVNYVVKTKKYITEEAIKDTNIKLLPKGTILYSIYATIGAISELQIEAAINQAILALTPNSKINKKFYKFNLYTMKSFILSNINSNTQYNLNLEKVKNFYFVLPDFNEQERIANCLDKNCSALDNAIEKIKDTIDEYKKLKQSIITEVVTKGLNPDAETKDSGVEWIGKIPKHWSIKKLKNILTDNLQYGANETGITYNKNLPRYIRITDITLDNKLKDDNKQSLDCNDSNKYILKEGDILFARSGATLGKTFLYKSEYGLCAFAGYLIRATINNDNIAKFVFYYTQSYCYNEWQNRIYTKSTIQNIGANKYSILDISLPPKEEQIQIAEYLDKKCADIDAIVSQKQELLKELEDYKKSLIYECVTGKREIYERR</sequence>
<proteinExistence type="predicted"/>
<organism evidence="1 2">
    <name type="scientific">Candidatus Epulonipiscium fishelsonii</name>
    <dbReference type="NCBI Taxonomy" id="77094"/>
    <lineage>
        <taxon>Bacteria</taxon>
        <taxon>Bacillati</taxon>
        <taxon>Bacillota</taxon>
        <taxon>Clostridia</taxon>
        <taxon>Lachnospirales</taxon>
        <taxon>Lachnospiraceae</taxon>
        <taxon>Candidatus Epulonipiscium</taxon>
    </lineage>
</organism>
<name>A0ACC8X9G0_9FIRM</name>
<protein>
    <submittedName>
        <fullName evidence="1">Uncharacterized protein</fullName>
    </submittedName>
</protein>
<evidence type="ECO:0000313" key="1">
    <source>
        <dbReference type="EMBL" id="ONI38752.1"/>
    </source>
</evidence>
<keyword evidence="2" id="KW-1185">Reference proteome</keyword>
<reference evidence="1" key="1">
    <citation type="submission" date="2016-08" db="EMBL/GenBank/DDBJ databases">
        <authorList>
            <person name="Ngugi D.K."/>
            <person name="Miyake S."/>
            <person name="Stingl U."/>
        </authorList>
    </citation>
    <scope>NUCLEOTIDE SEQUENCE</scope>
    <source>
        <strain evidence="1">SCG-B11WGA-EpuloA1</strain>
    </source>
</reference>
<comment type="caution">
    <text evidence="1">The sequence shown here is derived from an EMBL/GenBank/DDBJ whole genome shotgun (WGS) entry which is preliminary data.</text>
</comment>
<dbReference type="Proteomes" id="UP000188605">
    <property type="component" value="Unassembled WGS sequence"/>
</dbReference>
<gene>
    <name evidence="1" type="ORF">AN396_10075</name>
</gene>